<keyword evidence="1" id="KW-0472">Membrane</keyword>
<gene>
    <name evidence="2" type="ordered locus">Hbor_36010</name>
</gene>
<keyword evidence="2" id="KW-0614">Plasmid</keyword>
<evidence type="ECO:0000313" key="3">
    <source>
        <dbReference type="Proteomes" id="UP000006663"/>
    </source>
</evidence>
<keyword evidence="1" id="KW-0812">Transmembrane</keyword>
<feature type="transmembrane region" description="Helical" evidence="1">
    <location>
        <begin position="37"/>
        <end position="61"/>
    </location>
</feature>
<dbReference type="KEGG" id="hbo:Hbor_36010"/>
<geneLocation type="plasmid" evidence="2 3">
    <name>pHBOR02</name>
</geneLocation>
<feature type="transmembrane region" description="Helical" evidence="1">
    <location>
        <begin position="73"/>
        <end position="93"/>
    </location>
</feature>
<dbReference type="GeneID" id="9988914"/>
<keyword evidence="3" id="KW-1185">Reference proteome</keyword>
<sequence>MDQKRVTGIGFFVFGLAVTAYSYVTAIPFLVSHTVNLWSVGALIIMISGVCLSLIGIYSTISPEGRFAVNTRYPLIFGTILFISAILILLDIIT</sequence>
<accession>E4NVD0</accession>
<proteinExistence type="predicted"/>
<reference evidence="3" key="1">
    <citation type="journal article" date="2009" name="Stand. Genomic Sci.">
        <title>Complete genome sequence of Halogeometricum borinquense type strain (PR3).</title>
        <authorList>
            <person name="Malfatti S."/>
            <person name="Tindall B.J."/>
            <person name="Schneider S."/>
            <person name="Fahnrich R."/>
            <person name="Lapidus A."/>
            <person name="Labuttii K."/>
            <person name="Copeland A."/>
            <person name="Glavina Del Rio T."/>
            <person name="Nolan M."/>
            <person name="Chen F."/>
            <person name="Lucas S."/>
            <person name="Tice H."/>
            <person name="Cheng J.F."/>
            <person name="Bruce D."/>
            <person name="Goodwin L."/>
            <person name="Pitluck S."/>
            <person name="Anderson I."/>
            <person name="Pati A."/>
            <person name="Ivanova N."/>
            <person name="Mavromatis K."/>
            <person name="Chen A."/>
            <person name="Palaniappan K."/>
            <person name="D'haeseleer P."/>
            <person name="Goker M."/>
            <person name="Bristow J."/>
            <person name="Eisen J.A."/>
            <person name="Markowitz V."/>
            <person name="Hugenholtz P."/>
            <person name="Kyrpides N.C."/>
            <person name="Klenk H.P."/>
            <person name="Chain P."/>
        </authorList>
    </citation>
    <scope>NUCLEOTIDE SEQUENCE [LARGE SCALE GENOMIC DNA]</scope>
    <source>
        <strain evidence="3">ATCC 700274 / DSM 11551 / JCM 10706 / KCTC 4070 / PR3</strain>
        <plasmid evidence="3">pHBOR02</plasmid>
    </source>
</reference>
<dbReference type="Proteomes" id="UP000006663">
    <property type="component" value="Plasmid pHBOR02"/>
</dbReference>
<dbReference type="AlphaFoldDB" id="E4NVD0"/>
<protein>
    <submittedName>
        <fullName evidence="2">Uncharacterized protein</fullName>
    </submittedName>
</protein>
<name>E4NVD0_HALBP</name>
<organism evidence="2 3">
    <name type="scientific">Halogeometricum borinquense (strain ATCC 700274 / DSM 11551 / JCM 10706 / KCTC 4070 / PR3)</name>
    <dbReference type="NCBI Taxonomy" id="469382"/>
    <lineage>
        <taxon>Archaea</taxon>
        <taxon>Methanobacteriati</taxon>
        <taxon>Methanobacteriota</taxon>
        <taxon>Stenosarchaea group</taxon>
        <taxon>Halobacteria</taxon>
        <taxon>Halobacteriales</taxon>
        <taxon>Haloferacaceae</taxon>
        <taxon>Halogeometricum</taxon>
    </lineage>
</organism>
<dbReference type="RefSeq" id="WP_013440795.1">
    <property type="nucleotide sequence ID" value="NC_014731.1"/>
</dbReference>
<feature type="transmembrane region" description="Helical" evidence="1">
    <location>
        <begin position="9"/>
        <end position="31"/>
    </location>
</feature>
<keyword evidence="1" id="KW-1133">Transmembrane helix</keyword>
<dbReference type="EMBL" id="CP001692">
    <property type="protein sequence ID" value="ADQ69119.1"/>
    <property type="molecule type" value="Genomic_DNA"/>
</dbReference>
<dbReference type="HOGENOM" id="CLU_2379300_0_0_2"/>
<evidence type="ECO:0000313" key="2">
    <source>
        <dbReference type="EMBL" id="ADQ69119.1"/>
    </source>
</evidence>
<evidence type="ECO:0000256" key="1">
    <source>
        <dbReference type="SAM" id="Phobius"/>
    </source>
</evidence>